<gene>
    <name evidence="3" type="ORF">ATL40_0516</name>
</gene>
<feature type="compositionally biased region" description="Basic and acidic residues" evidence="1">
    <location>
        <begin position="87"/>
        <end position="105"/>
    </location>
</feature>
<evidence type="ECO:0000256" key="1">
    <source>
        <dbReference type="SAM" id="MobiDB-lite"/>
    </source>
</evidence>
<evidence type="ECO:0000313" key="3">
    <source>
        <dbReference type="EMBL" id="PFG18962.1"/>
    </source>
</evidence>
<reference evidence="3 4" key="1">
    <citation type="submission" date="2017-10" db="EMBL/GenBank/DDBJ databases">
        <title>Sequencing the genomes of 1000 actinobacteria strains.</title>
        <authorList>
            <person name="Klenk H.-P."/>
        </authorList>
    </citation>
    <scope>NUCLEOTIDE SEQUENCE [LARGE SCALE GENOMIC DNA]</scope>
    <source>
        <strain evidence="3 4">DSM 21801</strain>
    </source>
</reference>
<feature type="compositionally biased region" description="Basic and acidic residues" evidence="1">
    <location>
        <begin position="38"/>
        <end position="75"/>
    </location>
</feature>
<accession>A0A2A9CZ54</accession>
<protein>
    <recommendedName>
        <fullName evidence="2">DUF5709 domain-containing protein</fullName>
    </recommendedName>
</protein>
<feature type="compositionally biased region" description="Acidic residues" evidence="1">
    <location>
        <begin position="24"/>
        <end position="37"/>
    </location>
</feature>
<feature type="domain" description="DUF5709" evidence="2">
    <location>
        <begin position="94"/>
        <end position="135"/>
    </location>
</feature>
<dbReference type="AlphaFoldDB" id="A0A2A9CZ54"/>
<evidence type="ECO:0000259" key="2">
    <source>
        <dbReference type="Pfam" id="PF18970"/>
    </source>
</evidence>
<feature type="compositionally biased region" description="Basic and acidic residues" evidence="1">
    <location>
        <begin position="139"/>
        <end position="151"/>
    </location>
</feature>
<dbReference type="EMBL" id="PDJD01000001">
    <property type="protein sequence ID" value="PFG18962.1"/>
    <property type="molecule type" value="Genomic_DNA"/>
</dbReference>
<dbReference type="InterPro" id="IPR043763">
    <property type="entry name" value="DUF5709"/>
</dbReference>
<dbReference type="RefSeq" id="WP_211283046.1">
    <property type="nucleotide sequence ID" value="NZ_PDJD01000001.1"/>
</dbReference>
<keyword evidence="4" id="KW-1185">Reference proteome</keyword>
<evidence type="ECO:0000313" key="4">
    <source>
        <dbReference type="Proteomes" id="UP000224915"/>
    </source>
</evidence>
<organism evidence="3 4">
    <name type="scientific">Serinibacter salmoneus</name>
    <dbReference type="NCBI Taxonomy" id="556530"/>
    <lineage>
        <taxon>Bacteria</taxon>
        <taxon>Bacillati</taxon>
        <taxon>Actinomycetota</taxon>
        <taxon>Actinomycetes</taxon>
        <taxon>Micrococcales</taxon>
        <taxon>Beutenbergiaceae</taxon>
        <taxon>Serinibacter</taxon>
    </lineage>
</organism>
<dbReference type="Pfam" id="PF18970">
    <property type="entry name" value="DUF5709"/>
    <property type="match status" value="1"/>
</dbReference>
<dbReference type="Proteomes" id="UP000224915">
    <property type="component" value="Unassembled WGS sequence"/>
</dbReference>
<comment type="caution">
    <text evidence="3">The sequence shown here is derived from an EMBL/GenBank/DDBJ whole genome shotgun (WGS) entry which is preliminary data.</text>
</comment>
<sequence length="158" mass="17365">MDAQPGSQADWDHHSDIVPGENGAEIDGDQLDQDDTLESSRVEDALDEGVIPRERDTRDHWGETAWEARHAEPLDSRLAQELPDTADSVRRGQEPDRAGRLEAVRDGAWGQDSFARDAGVAGGAASSEEAAMHTTSLEELERVEAREREGLDGYDEED</sequence>
<name>A0A2A9CZ54_9MICO</name>
<feature type="region of interest" description="Disordered" evidence="1">
    <location>
        <begin position="1"/>
        <end position="158"/>
    </location>
</feature>
<proteinExistence type="predicted"/>